<evidence type="ECO:0000256" key="1">
    <source>
        <dbReference type="SAM" id="MobiDB-lite"/>
    </source>
</evidence>
<feature type="transmembrane region" description="Helical" evidence="2">
    <location>
        <begin position="257"/>
        <end position="276"/>
    </location>
</feature>
<dbReference type="Proteomes" id="UP000182719">
    <property type="component" value="Unassembled WGS sequence"/>
</dbReference>
<organism evidence="3 4">
    <name type="scientific">Stigmatella aurantiaca</name>
    <dbReference type="NCBI Taxonomy" id="41"/>
    <lineage>
        <taxon>Bacteria</taxon>
        <taxon>Pseudomonadati</taxon>
        <taxon>Myxococcota</taxon>
        <taxon>Myxococcia</taxon>
        <taxon>Myxococcales</taxon>
        <taxon>Cystobacterineae</taxon>
        <taxon>Archangiaceae</taxon>
        <taxon>Stigmatella</taxon>
    </lineage>
</organism>
<keyword evidence="2" id="KW-0812">Transmembrane</keyword>
<evidence type="ECO:0000313" key="3">
    <source>
        <dbReference type="EMBL" id="SEN31659.1"/>
    </source>
</evidence>
<feature type="transmembrane region" description="Helical" evidence="2">
    <location>
        <begin position="132"/>
        <end position="149"/>
    </location>
</feature>
<dbReference type="EMBL" id="FOAP01000037">
    <property type="protein sequence ID" value="SEN31659.1"/>
    <property type="molecule type" value="Genomic_DNA"/>
</dbReference>
<dbReference type="AlphaFoldDB" id="A0A1H8FIW3"/>
<dbReference type="RefSeq" id="WP_075011389.1">
    <property type="nucleotide sequence ID" value="NZ_FOAP01000037.1"/>
</dbReference>
<sequence length="381" mass="40708">MHRCPECGEVAAEPKLRYCEQCGARMPEYKTPTAASPVVAEDERTSVESLGPPYTGPLWLKHVPGHSPSVLGVFLLLAALGLSILPALAGLGPFWSFVMLAGGVLVVARELRATGEAHPLTSWIPGKLHPPFVPAAYTALAVAFVLPLLELSPLPLLWMGGTALLAWDQWGKVFAGPEGYAQHFEPRALTRGPRLLALVGVGVCMLALFFTWLPAPRMPVSYVGPSSYGPLRAQNAPQPATDVLYGGMPSALSGHELPVASTVVVGLLGLLVLLMLRPEVERPEWLRFVPAGVTVIALTWALVNLRMEVGPIAFLVGVVPLGVVAVFLALGRDEFMTPEPEERYDAGEEASEGDGVYGSPEQDWPSDSSNDVTARDEDMPG</sequence>
<name>A0A1H8FIW3_STIAU</name>
<feature type="transmembrane region" description="Helical" evidence="2">
    <location>
        <begin position="195"/>
        <end position="215"/>
    </location>
</feature>
<keyword evidence="2" id="KW-1133">Transmembrane helix</keyword>
<feature type="transmembrane region" description="Helical" evidence="2">
    <location>
        <begin position="309"/>
        <end position="330"/>
    </location>
</feature>
<evidence type="ECO:0000256" key="2">
    <source>
        <dbReference type="SAM" id="Phobius"/>
    </source>
</evidence>
<accession>A0A1H8FIW3</accession>
<gene>
    <name evidence="3" type="ORF">SAMN05444354_13751</name>
</gene>
<keyword evidence="2" id="KW-0472">Membrane</keyword>
<proteinExistence type="predicted"/>
<dbReference type="OrthoDB" id="5382783at2"/>
<feature type="transmembrane region" description="Helical" evidence="2">
    <location>
        <begin position="70"/>
        <end position="88"/>
    </location>
</feature>
<reference evidence="4" key="1">
    <citation type="submission" date="2016-10" db="EMBL/GenBank/DDBJ databases">
        <authorList>
            <person name="Varghese N."/>
            <person name="Submissions S."/>
        </authorList>
    </citation>
    <scope>NUCLEOTIDE SEQUENCE [LARGE SCALE GENOMIC DNA]</scope>
    <source>
        <strain evidence="4">DSM 17044</strain>
    </source>
</reference>
<protein>
    <recommendedName>
        <fullName evidence="5">Zinc ribbon domain-containing protein</fullName>
    </recommendedName>
</protein>
<evidence type="ECO:0008006" key="5">
    <source>
        <dbReference type="Google" id="ProtNLM"/>
    </source>
</evidence>
<feature type="transmembrane region" description="Helical" evidence="2">
    <location>
        <begin position="285"/>
        <end position="303"/>
    </location>
</feature>
<keyword evidence="4" id="KW-1185">Reference proteome</keyword>
<evidence type="ECO:0000313" key="4">
    <source>
        <dbReference type="Proteomes" id="UP000182719"/>
    </source>
</evidence>
<feature type="region of interest" description="Disordered" evidence="1">
    <location>
        <begin position="338"/>
        <end position="381"/>
    </location>
</feature>